<comment type="subcellular location">
    <subcellularLocation>
        <location evidence="1">Endoplasmic reticulum membrane</location>
        <topology evidence="1">Multi-pass membrane protein</topology>
    </subcellularLocation>
</comment>
<keyword evidence="7 13" id="KW-1133">Transmembrane helix</keyword>
<keyword evidence="15" id="KW-1185">Reference proteome</keyword>
<comment type="similarity">
    <text evidence="2">Belongs to the ERG28 family.</text>
</comment>
<dbReference type="GO" id="GO:0005789">
    <property type="term" value="C:endoplasmic reticulum membrane"/>
    <property type="evidence" value="ECO:0007669"/>
    <property type="project" value="UniProtKB-SubCell"/>
</dbReference>
<evidence type="ECO:0000256" key="9">
    <source>
        <dbReference type="ARBA" id="ARBA00023098"/>
    </source>
</evidence>
<name>A0A1E4SWX7_9ASCO</name>
<dbReference type="GO" id="GO:0030674">
    <property type="term" value="F:protein-macromolecule adaptor activity"/>
    <property type="evidence" value="ECO:0007669"/>
    <property type="project" value="TreeGrafter"/>
</dbReference>
<reference evidence="15" key="1">
    <citation type="submission" date="2016-04" db="EMBL/GenBank/DDBJ databases">
        <title>Comparative genomics of biotechnologically important yeasts.</title>
        <authorList>
            <consortium name="DOE Joint Genome Institute"/>
            <person name="Riley R."/>
            <person name="Haridas S."/>
            <person name="Wolfe K.H."/>
            <person name="Lopes M.R."/>
            <person name="Hittinger C.T."/>
            <person name="Goker M."/>
            <person name="Salamov A."/>
            <person name="Wisecaver J."/>
            <person name="Long T.M."/>
            <person name="Aerts A.L."/>
            <person name="Barry K."/>
            <person name="Choi C."/>
            <person name="Clum A."/>
            <person name="Coughlan A.Y."/>
            <person name="Deshpande S."/>
            <person name="Douglass A.P."/>
            <person name="Hanson S.J."/>
            <person name="Klenk H.-P."/>
            <person name="Labutti K."/>
            <person name="Lapidus A."/>
            <person name="Lindquist E."/>
            <person name="Lipzen A."/>
            <person name="Meier-Kolthoff J.P."/>
            <person name="Ohm R.A."/>
            <person name="Otillar R.P."/>
            <person name="Pangilinan J."/>
            <person name="Peng Y."/>
            <person name="Rokas A."/>
            <person name="Rosa C.A."/>
            <person name="Scheuner C."/>
            <person name="Sibirny A.A."/>
            <person name="Slot J.C."/>
            <person name="Stielow J.B."/>
            <person name="Sun H."/>
            <person name="Kurtzman C.P."/>
            <person name="Blackwell M."/>
            <person name="Grigoriev I.V."/>
            <person name="Jeffries T.W."/>
        </authorList>
    </citation>
    <scope>NUCLEOTIDE SEQUENCE [LARGE SCALE GENOMIC DNA]</scope>
    <source>
        <strain evidence="15">NRRL YB-2248</strain>
    </source>
</reference>
<dbReference type="PANTHER" id="PTHR15451:SF19">
    <property type="entry name" value="ERGOSTEROL BIOSYNTHETIC PROTEIN 28 HOMOLOG"/>
    <property type="match status" value="1"/>
</dbReference>
<dbReference type="AlphaFoldDB" id="A0A1E4SWX7"/>
<evidence type="ECO:0000256" key="3">
    <source>
        <dbReference type="ARBA" id="ARBA00022516"/>
    </source>
</evidence>
<dbReference type="OrthoDB" id="6485510at2759"/>
<evidence type="ECO:0000256" key="7">
    <source>
        <dbReference type="ARBA" id="ARBA00022989"/>
    </source>
</evidence>
<keyword evidence="5" id="KW-0256">Endoplasmic reticulum</keyword>
<keyword evidence="8" id="KW-0756">Sterol biosynthesis</keyword>
<dbReference type="GO" id="GO:0016126">
    <property type="term" value="P:sterol biosynthetic process"/>
    <property type="evidence" value="ECO:0007669"/>
    <property type="project" value="UniProtKB-KW"/>
</dbReference>
<evidence type="ECO:0000256" key="6">
    <source>
        <dbReference type="ARBA" id="ARBA00022955"/>
    </source>
</evidence>
<evidence type="ECO:0008006" key="16">
    <source>
        <dbReference type="Google" id="ProtNLM"/>
    </source>
</evidence>
<organism evidence="14 15">
    <name type="scientific">[Candida] arabinofermentans NRRL YB-2248</name>
    <dbReference type="NCBI Taxonomy" id="983967"/>
    <lineage>
        <taxon>Eukaryota</taxon>
        <taxon>Fungi</taxon>
        <taxon>Dikarya</taxon>
        <taxon>Ascomycota</taxon>
        <taxon>Saccharomycotina</taxon>
        <taxon>Pichiomycetes</taxon>
        <taxon>Pichiales</taxon>
        <taxon>Pichiaceae</taxon>
        <taxon>Ogataea</taxon>
        <taxon>Ogataea/Candida clade</taxon>
    </lineage>
</organism>
<keyword evidence="3" id="KW-0444">Lipid biosynthesis</keyword>
<evidence type="ECO:0000313" key="15">
    <source>
        <dbReference type="Proteomes" id="UP000094801"/>
    </source>
</evidence>
<evidence type="ECO:0000256" key="2">
    <source>
        <dbReference type="ARBA" id="ARBA00005377"/>
    </source>
</evidence>
<evidence type="ECO:0000256" key="12">
    <source>
        <dbReference type="ARBA" id="ARBA00023221"/>
    </source>
</evidence>
<keyword evidence="4 13" id="KW-0812">Transmembrane</keyword>
<feature type="transmembrane region" description="Helical" evidence="13">
    <location>
        <begin position="114"/>
        <end position="133"/>
    </location>
</feature>
<dbReference type="Proteomes" id="UP000094801">
    <property type="component" value="Unassembled WGS sequence"/>
</dbReference>
<evidence type="ECO:0000256" key="4">
    <source>
        <dbReference type="ARBA" id="ARBA00022692"/>
    </source>
</evidence>
<evidence type="ECO:0000256" key="10">
    <source>
        <dbReference type="ARBA" id="ARBA00023136"/>
    </source>
</evidence>
<keyword evidence="6" id="KW-0752">Steroid biosynthesis</keyword>
<feature type="transmembrane region" description="Helical" evidence="13">
    <location>
        <begin position="90"/>
        <end position="108"/>
    </location>
</feature>
<dbReference type="PANTHER" id="PTHR15451">
    <property type="entry name" value="ERGOSTEROL BIOSYNTHETIC PROTEIN 28-RELATED"/>
    <property type="match status" value="1"/>
</dbReference>
<evidence type="ECO:0000256" key="8">
    <source>
        <dbReference type="ARBA" id="ARBA00023011"/>
    </source>
</evidence>
<evidence type="ECO:0000256" key="11">
    <source>
        <dbReference type="ARBA" id="ARBA00023166"/>
    </source>
</evidence>
<accession>A0A1E4SWX7</accession>
<dbReference type="Pfam" id="PF03694">
    <property type="entry name" value="Erg28"/>
    <property type="match status" value="1"/>
</dbReference>
<sequence length="141" mass="16516">MSFIDSIVSHLPQHEGLLPKWLLFISVVSIFNSVQTYTNINLTKKVYDGLKSTNQVTELSARTFGTWTLMSSIIRFYCSYYISNPQIYQICIYSYYLAFFHFGFEWFYFKTAKFGKGLLGPLIVSTVSITWMLNQRDFYTI</sequence>
<evidence type="ECO:0000256" key="1">
    <source>
        <dbReference type="ARBA" id="ARBA00004477"/>
    </source>
</evidence>
<keyword evidence="11" id="KW-1207">Sterol metabolism</keyword>
<evidence type="ECO:0000313" key="14">
    <source>
        <dbReference type="EMBL" id="ODV83998.1"/>
    </source>
</evidence>
<feature type="transmembrane region" description="Helical" evidence="13">
    <location>
        <begin position="21"/>
        <end position="40"/>
    </location>
</feature>
<protein>
    <recommendedName>
        <fullName evidence="16">Ergosterol biosynthesis protein</fullName>
    </recommendedName>
</protein>
<keyword evidence="12" id="KW-0753">Steroid metabolism</keyword>
<gene>
    <name evidence="14" type="ORF">CANARDRAFT_201958</name>
</gene>
<dbReference type="EMBL" id="KV453859">
    <property type="protein sequence ID" value="ODV83998.1"/>
    <property type="molecule type" value="Genomic_DNA"/>
</dbReference>
<keyword evidence="9" id="KW-0443">Lipid metabolism</keyword>
<dbReference type="InterPro" id="IPR005352">
    <property type="entry name" value="Erg28"/>
</dbReference>
<evidence type="ECO:0000256" key="13">
    <source>
        <dbReference type="SAM" id="Phobius"/>
    </source>
</evidence>
<keyword evidence="10 13" id="KW-0472">Membrane</keyword>
<evidence type="ECO:0000256" key="5">
    <source>
        <dbReference type="ARBA" id="ARBA00022824"/>
    </source>
</evidence>
<proteinExistence type="inferred from homology"/>
<dbReference type="STRING" id="983967.A0A1E4SWX7"/>